<dbReference type="GO" id="GO:0071816">
    <property type="term" value="P:tail-anchored membrane protein insertion into ER membrane"/>
    <property type="evidence" value="ECO:0007669"/>
    <property type="project" value="TreeGrafter"/>
</dbReference>
<evidence type="ECO:0000313" key="4">
    <source>
        <dbReference type="EMBL" id="GFH50920.1"/>
    </source>
</evidence>
<gene>
    <name evidence="4" type="ORF">CTEN210_07396</name>
</gene>
<comment type="caution">
    <text evidence="4">The sequence shown here is derived from an EMBL/GenBank/DDBJ whole genome shotgun (WGS) entry which is preliminary data.</text>
</comment>
<dbReference type="InterPro" id="IPR016300">
    <property type="entry name" value="ATPase_ArsA/GET3"/>
</dbReference>
<organism evidence="4 5">
    <name type="scientific">Chaetoceros tenuissimus</name>
    <dbReference type="NCBI Taxonomy" id="426638"/>
    <lineage>
        <taxon>Eukaryota</taxon>
        <taxon>Sar</taxon>
        <taxon>Stramenopiles</taxon>
        <taxon>Ochrophyta</taxon>
        <taxon>Bacillariophyta</taxon>
        <taxon>Coscinodiscophyceae</taxon>
        <taxon>Chaetocerotophycidae</taxon>
        <taxon>Chaetocerotales</taxon>
        <taxon>Chaetocerotaceae</taxon>
        <taxon>Chaetoceros</taxon>
    </lineage>
</organism>
<dbReference type="PANTHER" id="PTHR10803">
    <property type="entry name" value="ARSENICAL PUMP-DRIVING ATPASE ARSENITE-TRANSLOCATING ATPASE"/>
    <property type="match status" value="1"/>
</dbReference>
<dbReference type="Proteomes" id="UP001054902">
    <property type="component" value="Unassembled WGS sequence"/>
</dbReference>
<dbReference type="PANTHER" id="PTHR10803:SF0">
    <property type="entry name" value="ATPASE GET3B"/>
    <property type="match status" value="1"/>
</dbReference>
<dbReference type="GO" id="GO:0016887">
    <property type="term" value="F:ATP hydrolysis activity"/>
    <property type="evidence" value="ECO:0007669"/>
    <property type="project" value="InterPro"/>
</dbReference>
<dbReference type="GO" id="GO:0043529">
    <property type="term" value="C:GET complex"/>
    <property type="evidence" value="ECO:0007669"/>
    <property type="project" value="TreeGrafter"/>
</dbReference>
<dbReference type="AlphaFoldDB" id="A0AAD3CTS2"/>
<evidence type="ECO:0000313" key="5">
    <source>
        <dbReference type="Proteomes" id="UP001054902"/>
    </source>
</evidence>
<feature type="signal peptide" evidence="2">
    <location>
        <begin position="1"/>
        <end position="23"/>
    </location>
</feature>
<protein>
    <recommendedName>
        <fullName evidence="3">ArsA/GET3 Anion-transporting ATPase-like domain-containing protein</fullName>
    </recommendedName>
</protein>
<dbReference type="InterPro" id="IPR027417">
    <property type="entry name" value="P-loop_NTPase"/>
</dbReference>
<keyword evidence="1" id="KW-0175">Coiled coil</keyword>
<feature type="chain" id="PRO_5042169927" description="ArsA/GET3 Anion-transporting ATPase-like domain-containing protein" evidence="2">
    <location>
        <begin position="24"/>
        <end position="771"/>
    </location>
</feature>
<evidence type="ECO:0000256" key="1">
    <source>
        <dbReference type="SAM" id="Coils"/>
    </source>
</evidence>
<dbReference type="EMBL" id="BLLK01000045">
    <property type="protein sequence ID" value="GFH50920.1"/>
    <property type="molecule type" value="Genomic_DNA"/>
</dbReference>
<name>A0AAD3CTS2_9STRA</name>
<dbReference type="InterPro" id="IPR025723">
    <property type="entry name" value="ArsA/GET3_ATPase-like"/>
</dbReference>
<dbReference type="GO" id="GO:0005524">
    <property type="term" value="F:ATP binding"/>
    <property type="evidence" value="ECO:0007669"/>
    <property type="project" value="InterPro"/>
</dbReference>
<feature type="coiled-coil region" evidence="1">
    <location>
        <begin position="274"/>
        <end position="301"/>
    </location>
</feature>
<feature type="domain" description="ArsA/GET3 Anion-transporting ATPase-like" evidence="3">
    <location>
        <begin position="67"/>
        <end position="410"/>
    </location>
</feature>
<dbReference type="Gene3D" id="3.40.50.300">
    <property type="entry name" value="P-loop containing nucleotide triphosphate hydrolases"/>
    <property type="match status" value="2"/>
</dbReference>
<accession>A0AAD3CTS2</accession>
<evidence type="ECO:0000256" key="2">
    <source>
        <dbReference type="SAM" id="SignalP"/>
    </source>
</evidence>
<keyword evidence="2" id="KW-0732">Signal</keyword>
<feature type="domain" description="ArsA/GET3 Anion-transporting ATPase-like" evidence="3">
    <location>
        <begin position="435"/>
        <end position="763"/>
    </location>
</feature>
<dbReference type="SUPFAM" id="SSF52540">
    <property type="entry name" value="P-loop containing nucleoside triphosphate hydrolases"/>
    <property type="match status" value="2"/>
</dbReference>
<dbReference type="NCBIfam" id="TIGR00345">
    <property type="entry name" value="GET3_arsA_TRC40"/>
    <property type="match status" value="2"/>
</dbReference>
<proteinExistence type="predicted"/>
<dbReference type="Pfam" id="PF02374">
    <property type="entry name" value="ArsA_ATPase"/>
    <property type="match status" value="2"/>
</dbReference>
<dbReference type="CDD" id="cd02035">
    <property type="entry name" value="ArsA"/>
    <property type="match status" value="2"/>
</dbReference>
<keyword evidence="5" id="KW-1185">Reference proteome</keyword>
<sequence length="771" mass="82493">MLISKYIPLTQILLLAISSHTDAFQVNLPTRHQFNSNNIEPKSATSLDSLKDLVEDLNASASSGNSRTVFVGGKGGVGKTTVSSSLAVTLASDFTSDVKVLVVSTDPAHSLGDALDVDLKTGYGKPIQMTDPLTAGKLYAMEVDTDAALERFQNALSTFDVKKLSDALGVQPELLDGLGLSELSNLLNNPPPGLDELVALSNILNDPDIARDFDVVVVDTAPTGHTLRMLALPEFLDGFLGKLLELRMKLSGMASMLQSFLGGGEAAATRAQTVDNALNQLEEFRTQMAGLRAQLKNDKKTDFVVVSVPTKLSVNESKRLMKELDSQGVKVSNIVINQCVIGDDGSESGEAMKNYYERRKAGQDRWIEKLKSATADVSASEEYKSNGAGEIHVTEVPFFDVELVGTPALGYLGQTCFANNPNFDHLMNESGDELKFVICGGKGGVGKTTTSSSLAVTMAAAGRNVALVSTDPAHSLGDAFDINFSGGDLVSVPLIGVPPSDGSLSVLEVDPSKSLGEFKGLIDNLIGGANGDSANAMSGDLTKTIRELGEVFDTLPAGTDEVVALAKVINLVKKGNFDRIVLDTAPTGHTLRMLSTPGFISELIDKVLAIANKVNSNPMVKMMLTNAANGEDFDDTAAAAKKALLNFQFQMYDLEDIFVNEEQTEFLIVTVPTELAVRESIRLLNDLTFEAPDMPIKVRNVVANQVLKDDGSDVSIFLKKVASSQQSSIQELRGETVEITEVPYLDTEPRGVFGLKVLSTELMKEDEIVAN</sequence>
<evidence type="ECO:0000259" key="3">
    <source>
        <dbReference type="Pfam" id="PF02374"/>
    </source>
</evidence>
<reference evidence="4 5" key="1">
    <citation type="journal article" date="2021" name="Sci. Rep.">
        <title>The genome of the diatom Chaetoceros tenuissimus carries an ancient integrated fragment of an extant virus.</title>
        <authorList>
            <person name="Hongo Y."/>
            <person name="Kimura K."/>
            <person name="Takaki Y."/>
            <person name="Yoshida Y."/>
            <person name="Baba S."/>
            <person name="Kobayashi G."/>
            <person name="Nagasaki K."/>
            <person name="Hano T."/>
            <person name="Tomaru Y."/>
        </authorList>
    </citation>
    <scope>NUCLEOTIDE SEQUENCE [LARGE SCALE GENOMIC DNA]</scope>
    <source>
        <strain evidence="4 5">NIES-3715</strain>
    </source>
</reference>